<feature type="transmembrane region" description="Helical" evidence="2">
    <location>
        <begin position="232"/>
        <end position="254"/>
    </location>
</feature>
<organism evidence="3">
    <name type="scientific">Picocystis salinarum</name>
    <dbReference type="NCBI Taxonomy" id="88271"/>
    <lineage>
        <taxon>Eukaryota</taxon>
        <taxon>Viridiplantae</taxon>
        <taxon>Chlorophyta</taxon>
        <taxon>Picocystophyceae</taxon>
        <taxon>Picocystales</taxon>
        <taxon>Picocystaceae</taxon>
        <taxon>Picocystis</taxon>
    </lineage>
</organism>
<keyword evidence="2" id="KW-1133">Transmembrane helix</keyword>
<protein>
    <submittedName>
        <fullName evidence="3">Uncharacterized protein</fullName>
    </submittedName>
</protein>
<feature type="compositionally biased region" description="Polar residues" evidence="1">
    <location>
        <begin position="95"/>
        <end position="105"/>
    </location>
</feature>
<keyword evidence="2" id="KW-0472">Membrane</keyword>
<sequence length="423" mass="44912">MAVTWRIRSTTANARGTRRATRMAAQRPRDAACATLLTMGLVVIPTSASWADGEAVAPIDRCKSDACREMMMKIEEKRNRGPADAKASFAPTVRTEGSQSESLSKPNKKDEAQKKADLKRLAKEEEAAAARKAVLEKDLAKKQAKINKEKAKKKNKGKYSLFGTLTTAGLLAALGLVVAGGGFEDVKALDGEAALEKGKKAFEESSNKYVVMASSAGVLLVDYLANLPVFNLLLPGVLELSGQVLALTILLNYVTDRGGGKTQNPAEDLVQYTSGLPQDFGSLVEPVKNGVLTTIDKATSANYAAFPDYVTQKWESVDTKVETGIRGGAALLLLLFSNKLLHLPVLSLLLPKTVELAGVVAALVLAQKYIVDGDDFEKDAFGFLQNTLKIPGLLPAETAPVTPAASAAEPTPAAAEEPASAEE</sequence>
<accession>A0A7S3UD90</accession>
<feature type="region of interest" description="Disordered" evidence="1">
    <location>
        <begin position="75"/>
        <end position="115"/>
    </location>
</feature>
<gene>
    <name evidence="3" type="ORF">PSAL00342_LOCUS4943</name>
</gene>
<dbReference type="EMBL" id="HBIS01005477">
    <property type="protein sequence ID" value="CAE0611108.1"/>
    <property type="molecule type" value="Transcribed_RNA"/>
</dbReference>
<evidence type="ECO:0000256" key="1">
    <source>
        <dbReference type="SAM" id="MobiDB-lite"/>
    </source>
</evidence>
<feature type="region of interest" description="Disordered" evidence="1">
    <location>
        <begin position="401"/>
        <end position="423"/>
    </location>
</feature>
<name>A0A7S3UD90_9CHLO</name>
<evidence type="ECO:0000256" key="2">
    <source>
        <dbReference type="SAM" id="Phobius"/>
    </source>
</evidence>
<evidence type="ECO:0000313" key="3">
    <source>
        <dbReference type="EMBL" id="CAE0611108.1"/>
    </source>
</evidence>
<reference evidence="3" key="1">
    <citation type="submission" date="2021-01" db="EMBL/GenBank/DDBJ databases">
        <authorList>
            <person name="Corre E."/>
            <person name="Pelletier E."/>
            <person name="Niang G."/>
            <person name="Scheremetjew M."/>
            <person name="Finn R."/>
            <person name="Kale V."/>
            <person name="Holt S."/>
            <person name="Cochrane G."/>
            <person name="Meng A."/>
            <person name="Brown T."/>
            <person name="Cohen L."/>
        </authorList>
    </citation>
    <scope>NUCLEOTIDE SEQUENCE</scope>
    <source>
        <strain evidence="3">CCMP1897</strain>
    </source>
</reference>
<feature type="transmembrane region" description="Helical" evidence="2">
    <location>
        <begin position="159"/>
        <end position="183"/>
    </location>
</feature>
<keyword evidence="2" id="KW-0812">Transmembrane</keyword>
<dbReference type="AlphaFoldDB" id="A0A7S3UD90"/>
<proteinExistence type="predicted"/>